<proteinExistence type="predicted"/>
<dbReference type="RefSeq" id="XP_022247271.1">
    <property type="nucleotide sequence ID" value="XM_022391563.1"/>
</dbReference>
<dbReference type="PROSITE" id="PS00028">
    <property type="entry name" value="ZINC_FINGER_C2H2_1"/>
    <property type="match status" value="7"/>
</dbReference>
<accession>A0ABM1SUG5</accession>
<evidence type="ECO:0000313" key="11">
    <source>
        <dbReference type="RefSeq" id="XP_022247271.1"/>
    </source>
</evidence>
<evidence type="ECO:0000256" key="5">
    <source>
        <dbReference type="ARBA" id="ARBA00022833"/>
    </source>
</evidence>
<keyword evidence="6" id="KW-0539">Nucleus</keyword>
<reference evidence="11 12" key="1">
    <citation type="submission" date="2025-05" db="UniProtKB">
        <authorList>
            <consortium name="RefSeq"/>
        </authorList>
    </citation>
    <scope>IDENTIFICATION</scope>
    <source>
        <tissue evidence="11 12">Muscle</tissue>
    </source>
</reference>
<dbReference type="Pfam" id="PF00096">
    <property type="entry name" value="zf-C2H2"/>
    <property type="match status" value="3"/>
</dbReference>
<evidence type="ECO:0000256" key="4">
    <source>
        <dbReference type="ARBA" id="ARBA00022771"/>
    </source>
</evidence>
<comment type="subcellular location">
    <subcellularLocation>
        <location evidence="1">Nucleus</location>
    </subcellularLocation>
</comment>
<dbReference type="InterPro" id="IPR013087">
    <property type="entry name" value="Znf_C2H2_type"/>
</dbReference>
<dbReference type="Pfam" id="PF13894">
    <property type="entry name" value="zf-C2H2_4"/>
    <property type="match status" value="1"/>
</dbReference>
<dbReference type="SUPFAM" id="SSF57667">
    <property type="entry name" value="beta-beta-alpha zinc fingers"/>
    <property type="match status" value="4"/>
</dbReference>
<evidence type="ECO:0000256" key="7">
    <source>
        <dbReference type="PROSITE-ProRule" id="PRU00042"/>
    </source>
</evidence>
<feature type="domain" description="C2H2-type" evidence="9">
    <location>
        <begin position="268"/>
        <end position="296"/>
    </location>
</feature>
<evidence type="ECO:0000256" key="8">
    <source>
        <dbReference type="SAM" id="MobiDB-lite"/>
    </source>
</evidence>
<feature type="region of interest" description="Disordered" evidence="8">
    <location>
        <begin position="68"/>
        <end position="89"/>
    </location>
</feature>
<feature type="domain" description="C2H2-type" evidence="9">
    <location>
        <begin position="94"/>
        <end position="121"/>
    </location>
</feature>
<keyword evidence="10" id="KW-1185">Reference proteome</keyword>
<keyword evidence="2" id="KW-0479">Metal-binding</keyword>
<feature type="domain" description="C2H2-type" evidence="9">
    <location>
        <begin position="240"/>
        <end position="267"/>
    </location>
</feature>
<organism evidence="10 11">
    <name type="scientific">Limulus polyphemus</name>
    <name type="common">Atlantic horseshoe crab</name>
    <dbReference type="NCBI Taxonomy" id="6850"/>
    <lineage>
        <taxon>Eukaryota</taxon>
        <taxon>Metazoa</taxon>
        <taxon>Ecdysozoa</taxon>
        <taxon>Arthropoda</taxon>
        <taxon>Chelicerata</taxon>
        <taxon>Merostomata</taxon>
        <taxon>Xiphosura</taxon>
        <taxon>Limulidae</taxon>
        <taxon>Limulus</taxon>
    </lineage>
</organism>
<dbReference type="Proteomes" id="UP000694941">
    <property type="component" value="Unplaced"/>
</dbReference>
<keyword evidence="4 7" id="KW-0863">Zinc-finger</keyword>
<evidence type="ECO:0000256" key="1">
    <source>
        <dbReference type="ARBA" id="ARBA00004123"/>
    </source>
</evidence>
<keyword evidence="3" id="KW-0677">Repeat</keyword>
<feature type="domain" description="C2H2-type" evidence="9">
    <location>
        <begin position="123"/>
        <end position="150"/>
    </location>
</feature>
<evidence type="ECO:0000313" key="12">
    <source>
        <dbReference type="RefSeq" id="XP_022247272.1"/>
    </source>
</evidence>
<dbReference type="RefSeq" id="XP_022247272.1">
    <property type="nucleotide sequence ID" value="XM_022391564.1"/>
</dbReference>
<dbReference type="GeneID" id="111086886"/>
<dbReference type="Pfam" id="PF13912">
    <property type="entry name" value="zf-C2H2_6"/>
    <property type="match status" value="1"/>
</dbReference>
<dbReference type="InterPro" id="IPR050888">
    <property type="entry name" value="ZnF_C2H2-type_TF"/>
</dbReference>
<evidence type="ECO:0000313" key="10">
    <source>
        <dbReference type="Proteomes" id="UP000694941"/>
    </source>
</evidence>
<dbReference type="PROSITE" id="PS50157">
    <property type="entry name" value="ZINC_FINGER_C2H2_2"/>
    <property type="match status" value="7"/>
</dbReference>
<gene>
    <name evidence="11 12" type="primary">LOC111086886</name>
</gene>
<protein>
    <submittedName>
        <fullName evidence="11 12">Gastrula zinc finger protein XlCGF7.1-like</fullName>
    </submittedName>
</protein>
<feature type="domain" description="C2H2-type" evidence="9">
    <location>
        <begin position="152"/>
        <end position="180"/>
    </location>
</feature>
<evidence type="ECO:0000256" key="3">
    <source>
        <dbReference type="ARBA" id="ARBA00022737"/>
    </source>
</evidence>
<evidence type="ECO:0000256" key="2">
    <source>
        <dbReference type="ARBA" id="ARBA00022723"/>
    </source>
</evidence>
<feature type="domain" description="C2H2-type" evidence="9">
    <location>
        <begin position="211"/>
        <end position="239"/>
    </location>
</feature>
<dbReference type="SMART" id="SM00355">
    <property type="entry name" value="ZnF_C2H2"/>
    <property type="match status" value="7"/>
</dbReference>
<evidence type="ECO:0000259" key="9">
    <source>
        <dbReference type="PROSITE" id="PS50157"/>
    </source>
</evidence>
<keyword evidence="5" id="KW-0862">Zinc</keyword>
<feature type="domain" description="C2H2-type" evidence="9">
    <location>
        <begin position="184"/>
        <end position="211"/>
    </location>
</feature>
<feature type="compositionally biased region" description="Polar residues" evidence="8">
    <location>
        <begin position="68"/>
        <end position="86"/>
    </location>
</feature>
<dbReference type="InterPro" id="IPR036236">
    <property type="entry name" value="Znf_C2H2_sf"/>
</dbReference>
<sequence length="309" mass="35303">MTSEAVPVETVLTEVDGKVDIKVENGVNKHRKQLISKGDVQKTVSMEFVKNEVSGALDDDVEINTVIQNETTKNDTGQESEPSKSKTSNKTKHFFCSVCNKGFTKRPGLREHLRIHNDNRPLLNCRVCGKVLTTNVGIRKHEKSHFLTEKPFKCDKCECRFACPSSLKYHLATKHAPEPLERTEVCNICGKAFQTVENLKKHVLLHRERSYLCELCGKAFKKGYALKCHMTAIHSDITPYACQYCDQKFRKKLNLIAHIREHTGQQSYECQFCSAWFGSKSSLSKHINKNHKMQNQYLKEVEQSLVDVE</sequence>
<evidence type="ECO:0000256" key="6">
    <source>
        <dbReference type="ARBA" id="ARBA00023242"/>
    </source>
</evidence>
<dbReference type="PANTHER" id="PTHR24406">
    <property type="entry name" value="TRANSCRIPTIONAL REPRESSOR CTCFL-RELATED"/>
    <property type="match status" value="1"/>
</dbReference>
<dbReference type="Gene3D" id="3.30.160.60">
    <property type="entry name" value="Classic Zinc Finger"/>
    <property type="match status" value="6"/>
</dbReference>
<name>A0ABM1SUG5_LIMPO</name>